<dbReference type="GO" id="GO:0006354">
    <property type="term" value="P:DNA-templated transcription elongation"/>
    <property type="evidence" value="ECO:0007669"/>
    <property type="project" value="UniProtKB-UniRule"/>
</dbReference>
<dbReference type="SMART" id="SM00738">
    <property type="entry name" value="NGN"/>
    <property type="match status" value="1"/>
</dbReference>
<name>A0A4Z0XWN5_9FIRM</name>
<dbReference type="EMBL" id="SRMQ01000010">
    <property type="protein sequence ID" value="TGJ75859.1"/>
    <property type="molecule type" value="Genomic_DNA"/>
</dbReference>
<proteinExistence type="inferred from homology"/>
<evidence type="ECO:0000256" key="7">
    <source>
        <dbReference type="RuleBase" id="RU000538"/>
    </source>
</evidence>
<dbReference type="SUPFAM" id="SSF50104">
    <property type="entry name" value="Translation proteins SH3-like domain"/>
    <property type="match status" value="1"/>
</dbReference>
<sequence>MPEDAKWYVVHTYSGYENKVASNLEKTVENRQLHDLIQEVRVPTETVTEVKDNKRRDVERKIFPGYVLVKMILTDESWYVVRNIRGCTGFVGPSSKPIPLTDEEVAKLGVEQKKVEVSYGVGDSVHIIDGPLEGFVGIVEEIDADKNRIRVTVSMFGRETPVELELDQAEAVE</sequence>
<dbReference type="NCBIfam" id="TIGR00922">
    <property type="entry name" value="nusG"/>
    <property type="match status" value="1"/>
</dbReference>
<dbReference type="GO" id="GO:0032784">
    <property type="term" value="P:regulation of DNA-templated transcription elongation"/>
    <property type="evidence" value="ECO:0007669"/>
    <property type="project" value="InterPro"/>
</dbReference>
<dbReference type="AlphaFoldDB" id="A0A4Z0XWN5"/>
<gene>
    <name evidence="5" type="primary">nusG</name>
    <name evidence="10" type="ORF">CAGA_20660</name>
</gene>
<dbReference type="PANTHER" id="PTHR30265:SF2">
    <property type="entry name" value="TRANSCRIPTION TERMINATION_ANTITERMINATION PROTEIN NUSG"/>
    <property type="match status" value="1"/>
</dbReference>
<dbReference type="SMART" id="SM00739">
    <property type="entry name" value="KOW"/>
    <property type="match status" value="1"/>
</dbReference>
<dbReference type="InterPro" id="IPR006645">
    <property type="entry name" value="NGN-like_dom"/>
</dbReference>
<dbReference type="Gene3D" id="2.30.30.30">
    <property type="match status" value="1"/>
</dbReference>
<dbReference type="PROSITE" id="PS01014">
    <property type="entry name" value="NUSG"/>
    <property type="match status" value="1"/>
</dbReference>
<evidence type="ECO:0000259" key="9">
    <source>
        <dbReference type="SMART" id="SM00739"/>
    </source>
</evidence>
<dbReference type="PANTHER" id="PTHR30265">
    <property type="entry name" value="RHO-INTERACTING TRANSCRIPTION TERMINATION FACTOR NUSG"/>
    <property type="match status" value="1"/>
</dbReference>
<keyword evidence="1 5" id="KW-0806">Transcription termination</keyword>
<reference evidence="10 11" key="1">
    <citation type="submission" date="2019-04" db="EMBL/GenBank/DDBJ databases">
        <authorList>
            <person name="Poehlein A."/>
            <person name="Bengelsdorf F.R."/>
            <person name="Duerre P."/>
            <person name="Daniel R."/>
        </authorList>
    </citation>
    <scope>NUCLEOTIDE SEQUENCE [LARGE SCALE GENOMIC DNA]</scope>
    <source>
        <strain evidence="10 11">BS-1</strain>
    </source>
</reference>
<dbReference type="InterPro" id="IPR014722">
    <property type="entry name" value="Rib_uL2_dom2"/>
</dbReference>
<keyword evidence="11" id="KW-1185">Reference proteome</keyword>
<dbReference type="InterPro" id="IPR047050">
    <property type="entry name" value="NGN"/>
</dbReference>
<dbReference type="InterPro" id="IPR015869">
    <property type="entry name" value="Transcrpt_antiterm_NusG_bac_CS"/>
</dbReference>
<dbReference type="RefSeq" id="WP_135660486.1">
    <property type="nucleotide sequence ID" value="NZ_JAJUFJ010000009.1"/>
</dbReference>
<comment type="function">
    <text evidence="5 7">Participates in transcription elongation, termination and antitermination.</text>
</comment>
<evidence type="ECO:0000256" key="6">
    <source>
        <dbReference type="NCBIfam" id="TIGR00922"/>
    </source>
</evidence>
<dbReference type="SUPFAM" id="SSF82679">
    <property type="entry name" value="N-utilization substance G protein NusG, N-terminal domain"/>
    <property type="match status" value="1"/>
</dbReference>
<evidence type="ECO:0000256" key="4">
    <source>
        <dbReference type="ARBA" id="ARBA00023163"/>
    </source>
</evidence>
<keyword evidence="3 5" id="KW-0805">Transcription regulation</keyword>
<dbReference type="GO" id="GO:0031564">
    <property type="term" value="P:transcription antitermination"/>
    <property type="evidence" value="ECO:0007669"/>
    <property type="project" value="UniProtKB-UniRule"/>
</dbReference>
<keyword evidence="2 5" id="KW-0889">Transcription antitermination</keyword>
<dbReference type="InterPro" id="IPR001062">
    <property type="entry name" value="Transcrpt_antiterm_NusG"/>
</dbReference>
<dbReference type="Proteomes" id="UP000297714">
    <property type="component" value="Unassembled WGS sequence"/>
</dbReference>
<dbReference type="HAMAP" id="MF_00948">
    <property type="entry name" value="NusG"/>
    <property type="match status" value="1"/>
</dbReference>
<feature type="domain" description="KOW" evidence="9">
    <location>
        <begin position="118"/>
        <end position="145"/>
    </location>
</feature>
<dbReference type="CDD" id="cd09891">
    <property type="entry name" value="NGN_Bact_1"/>
    <property type="match status" value="1"/>
</dbReference>
<evidence type="ECO:0000256" key="5">
    <source>
        <dbReference type="HAMAP-Rule" id="MF_00948"/>
    </source>
</evidence>
<dbReference type="OrthoDB" id="9809075at2"/>
<dbReference type="InterPro" id="IPR005824">
    <property type="entry name" value="KOW"/>
</dbReference>
<evidence type="ECO:0000256" key="2">
    <source>
        <dbReference type="ARBA" id="ARBA00022814"/>
    </source>
</evidence>
<dbReference type="Pfam" id="PF02357">
    <property type="entry name" value="NusG"/>
    <property type="match status" value="1"/>
</dbReference>
<dbReference type="InterPro" id="IPR008991">
    <property type="entry name" value="Translation_prot_SH3-like_sf"/>
</dbReference>
<accession>A0A4Z0XWN5</accession>
<keyword evidence="4 5" id="KW-0804">Transcription</keyword>
<dbReference type="InterPro" id="IPR043425">
    <property type="entry name" value="NusG-like"/>
</dbReference>
<dbReference type="GO" id="GO:0005829">
    <property type="term" value="C:cytosol"/>
    <property type="evidence" value="ECO:0007669"/>
    <property type="project" value="TreeGrafter"/>
</dbReference>
<evidence type="ECO:0000313" key="11">
    <source>
        <dbReference type="Proteomes" id="UP000297714"/>
    </source>
</evidence>
<comment type="similarity">
    <text evidence="5 7">Belongs to the NusG family.</text>
</comment>
<evidence type="ECO:0000259" key="8">
    <source>
        <dbReference type="SMART" id="SM00738"/>
    </source>
</evidence>
<evidence type="ECO:0000256" key="3">
    <source>
        <dbReference type="ARBA" id="ARBA00023015"/>
    </source>
</evidence>
<dbReference type="FunFam" id="2.30.30.30:FF:000002">
    <property type="entry name" value="Transcription termination/antitermination factor NusG"/>
    <property type="match status" value="1"/>
</dbReference>
<feature type="domain" description="NusG-like N-terminal" evidence="8">
    <location>
        <begin position="4"/>
        <end position="112"/>
    </location>
</feature>
<organism evidence="10 11">
    <name type="scientific">Caproiciproducens galactitolivorans</name>
    <dbReference type="NCBI Taxonomy" id="642589"/>
    <lineage>
        <taxon>Bacteria</taxon>
        <taxon>Bacillati</taxon>
        <taxon>Bacillota</taxon>
        <taxon>Clostridia</taxon>
        <taxon>Eubacteriales</taxon>
        <taxon>Acutalibacteraceae</taxon>
        <taxon>Caproiciproducens</taxon>
    </lineage>
</organism>
<comment type="caution">
    <text evidence="10">The sequence shown here is derived from an EMBL/GenBank/DDBJ whole genome shotgun (WGS) entry which is preliminary data.</text>
</comment>
<dbReference type="InterPro" id="IPR036735">
    <property type="entry name" value="NGN_dom_sf"/>
</dbReference>
<dbReference type="Gene3D" id="3.30.70.940">
    <property type="entry name" value="NusG, N-terminal domain"/>
    <property type="match status" value="1"/>
</dbReference>
<evidence type="ECO:0000256" key="1">
    <source>
        <dbReference type="ARBA" id="ARBA00022472"/>
    </source>
</evidence>
<dbReference type="PRINTS" id="PR00338">
    <property type="entry name" value="NUSGTNSCPFCT"/>
</dbReference>
<dbReference type="FunFam" id="3.30.70.940:FF:000002">
    <property type="entry name" value="Transcription termination/antitermination protein NusG"/>
    <property type="match status" value="1"/>
</dbReference>
<protein>
    <recommendedName>
        <fullName evidence="5 6">Transcription termination/antitermination protein NusG</fullName>
    </recommendedName>
</protein>
<evidence type="ECO:0000313" key="10">
    <source>
        <dbReference type="EMBL" id="TGJ75859.1"/>
    </source>
</evidence>
<dbReference type="GO" id="GO:0006353">
    <property type="term" value="P:DNA-templated transcription termination"/>
    <property type="evidence" value="ECO:0007669"/>
    <property type="project" value="UniProtKB-UniRule"/>
</dbReference>
<dbReference type="CDD" id="cd06091">
    <property type="entry name" value="KOW_NusG"/>
    <property type="match status" value="1"/>
</dbReference>
<dbReference type="Pfam" id="PF00467">
    <property type="entry name" value="KOW"/>
    <property type="match status" value="1"/>
</dbReference>